<sequence length="379" mass="41698">MGCFPVTAVRGRKKVLVRNQTMVSNPLSLYDNKPAVLPKPLEIEEERYARTVSAPPSLANTLRSPSPNYQNFNKDLRNFYAPSTARIDQQADLASSSNPSTSPCRNLSFLTRNSANQQGASPWIHSVTDRWSESPVTLRSFGGLPLPLPPSQAIAHPLPLPVPCDESTGSPIYELRNISSTQNFDSSPCSTSSQLEKASGHSLISSLHHKLRSTPHKVVDIQASAVPFLFEEIARACQNFSSESYIGHSGAGSAYKARLYAKAKGETKAVCVIRSTKSMLQDQEPACMAEINRLSQLKHPNVCKLVGFCLEDNNKQSKERMKRNDLLLVYEQLPYGSLDKLLRIKQLDGQTLDWPTRIKVAVDAAQGLASLHEDVSGQV</sequence>
<evidence type="ECO:0000313" key="1">
    <source>
        <dbReference type="EMBL" id="KAJ7525030.1"/>
    </source>
</evidence>
<dbReference type="EMBL" id="CM055108">
    <property type="protein sequence ID" value="KAJ7525030.1"/>
    <property type="molecule type" value="Genomic_DNA"/>
</dbReference>
<comment type="caution">
    <text evidence="1">The sequence shown here is derived from an EMBL/GenBank/DDBJ whole genome shotgun (WGS) entry which is preliminary data.</text>
</comment>
<keyword evidence="2" id="KW-1185">Reference proteome</keyword>
<organism evidence="1 2">
    <name type="scientific">Diphasiastrum complanatum</name>
    <name type="common">Issler's clubmoss</name>
    <name type="synonym">Lycopodium complanatum</name>
    <dbReference type="NCBI Taxonomy" id="34168"/>
    <lineage>
        <taxon>Eukaryota</taxon>
        <taxon>Viridiplantae</taxon>
        <taxon>Streptophyta</taxon>
        <taxon>Embryophyta</taxon>
        <taxon>Tracheophyta</taxon>
        <taxon>Lycopodiopsida</taxon>
        <taxon>Lycopodiales</taxon>
        <taxon>Lycopodiaceae</taxon>
        <taxon>Lycopodioideae</taxon>
        <taxon>Diphasiastrum</taxon>
    </lineage>
</organism>
<dbReference type="Proteomes" id="UP001162992">
    <property type="component" value="Chromosome 17"/>
</dbReference>
<accession>A0ACC2B5L2</accession>
<reference evidence="2" key="1">
    <citation type="journal article" date="2024" name="Proc. Natl. Acad. Sci. U.S.A.">
        <title>Extraordinary preservation of gene collinearity over three hundred million years revealed in homosporous lycophytes.</title>
        <authorList>
            <person name="Li C."/>
            <person name="Wickell D."/>
            <person name="Kuo L.Y."/>
            <person name="Chen X."/>
            <person name="Nie B."/>
            <person name="Liao X."/>
            <person name="Peng D."/>
            <person name="Ji J."/>
            <person name="Jenkins J."/>
            <person name="Williams M."/>
            <person name="Shu S."/>
            <person name="Plott C."/>
            <person name="Barry K."/>
            <person name="Rajasekar S."/>
            <person name="Grimwood J."/>
            <person name="Han X."/>
            <person name="Sun S."/>
            <person name="Hou Z."/>
            <person name="He W."/>
            <person name="Dai G."/>
            <person name="Sun C."/>
            <person name="Schmutz J."/>
            <person name="Leebens-Mack J.H."/>
            <person name="Li F.W."/>
            <person name="Wang L."/>
        </authorList>
    </citation>
    <scope>NUCLEOTIDE SEQUENCE [LARGE SCALE GENOMIC DNA]</scope>
    <source>
        <strain evidence="2">cv. PW_Plant_1</strain>
    </source>
</reference>
<gene>
    <name evidence="1" type="ORF">O6H91_17G033100</name>
</gene>
<evidence type="ECO:0000313" key="2">
    <source>
        <dbReference type="Proteomes" id="UP001162992"/>
    </source>
</evidence>
<protein>
    <submittedName>
        <fullName evidence="1">Uncharacterized protein</fullName>
    </submittedName>
</protein>
<proteinExistence type="predicted"/>
<name>A0ACC2B5L2_DIPCM</name>